<organism evidence="7 8">
    <name type="scientific">Frankliniella occidentalis</name>
    <name type="common">Western flower thrips</name>
    <name type="synonym">Euthrips occidentalis</name>
    <dbReference type="NCBI Taxonomy" id="133901"/>
    <lineage>
        <taxon>Eukaryota</taxon>
        <taxon>Metazoa</taxon>
        <taxon>Ecdysozoa</taxon>
        <taxon>Arthropoda</taxon>
        <taxon>Hexapoda</taxon>
        <taxon>Insecta</taxon>
        <taxon>Pterygota</taxon>
        <taxon>Neoptera</taxon>
        <taxon>Paraneoptera</taxon>
        <taxon>Thysanoptera</taxon>
        <taxon>Terebrantia</taxon>
        <taxon>Thripoidea</taxon>
        <taxon>Thripidae</taxon>
        <taxon>Frankliniella</taxon>
    </lineage>
</organism>
<dbReference type="InterPro" id="IPR029058">
    <property type="entry name" value="AB_hydrolase_fold"/>
</dbReference>
<evidence type="ECO:0000313" key="8">
    <source>
        <dbReference type="RefSeq" id="XP_026285489.2"/>
    </source>
</evidence>
<accession>A0A6J1SW47</accession>
<keyword evidence="7" id="KW-1185">Reference proteome</keyword>
<evidence type="ECO:0000256" key="4">
    <source>
        <dbReference type="ARBA" id="ARBA00023180"/>
    </source>
</evidence>
<sequence>MSPAALLVAALLAAAASASAPPEAQPPAGPLRGKWTATTSGRPIAAFEGIPYAAPPVGPLRFQSPVAAAPWSEVRVADRPGSMCLQRNIFLKVAHLEGSEDCLFINVYAPETVSRAQPLPVLAWVHGGGFFAGVSHEYGPEFLLERDVILVTFNYRLGPLGFLSTGDGVIAGNFGMKDQVQALRWVRENIRAFGGDADKVTIFGESAGAGSVHHLTISPLAKGLFHGAIAMSGSALSPWAFRPPRVAAEFAAKVAVAVGCPTDSGSEALRECLMGKSAEDIISTDLALYEWGAHPMCPFTVTAEPAGPGAFLDRHPAAALAATPPSVPLVMGFVSHEGCVAAAPIITDPKLQKELDEKFVDIAPIIFHSKNLDKSINNAIFNKIRKFYFNDSAIDQTTKWDLTKMFSDHFFICSILESVKIQKQSSATSPVYLYDLAYLSKRSFAVAFGAEEAGSAMCHGDDLLLMFPLQSMLPGEQSAADKAIGKELIDAIVTFASTGVPTRDGSWRPVQNALQPEYIHLPEAGKSSMRSGYEPERVAFWRDLPVNLAFAASDPPTRDEL</sequence>
<protein>
    <recommendedName>
        <fullName evidence="5">Carboxylic ester hydrolase</fullName>
        <ecNumber evidence="5">3.1.1.-</ecNumber>
    </recommendedName>
</protein>
<feature type="chain" id="PRO_5039755509" description="Carboxylic ester hydrolase" evidence="5">
    <location>
        <begin position="19"/>
        <end position="561"/>
    </location>
</feature>
<reference evidence="8" key="1">
    <citation type="submission" date="2025-08" db="UniProtKB">
        <authorList>
            <consortium name="RefSeq"/>
        </authorList>
    </citation>
    <scope>IDENTIFICATION</scope>
    <source>
        <tissue evidence="8">Whole organism</tissue>
    </source>
</reference>
<dbReference type="PANTHER" id="PTHR11559">
    <property type="entry name" value="CARBOXYLESTERASE"/>
    <property type="match status" value="1"/>
</dbReference>
<dbReference type="InterPro" id="IPR002018">
    <property type="entry name" value="CarbesteraseB"/>
</dbReference>
<dbReference type="PROSITE" id="PS00941">
    <property type="entry name" value="CARBOXYLESTERASE_B_2"/>
    <property type="match status" value="1"/>
</dbReference>
<dbReference type="RefSeq" id="XP_026285489.2">
    <property type="nucleotide sequence ID" value="XM_026429704.2"/>
</dbReference>
<dbReference type="GO" id="GO:0052689">
    <property type="term" value="F:carboxylic ester hydrolase activity"/>
    <property type="evidence" value="ECO:0007669"/>
    <property type="project" value="UniProtKB-KW"/>
</dbReference>
<keyword evidence="2" id="KW-0719">Serine esterase</keyword>
<dbReference type="PROSITE" id="PS00122">
    <property type="entry name" value="CARBOXYLESTERASE_B_1"/>
    <property type="match status" value="1"/>
</dbReference>
<feature type="signal peptide" evidence="5">
    <location>
        <begin position="1"/>
        <end position="18"/>
    </location>
</feature>
<dbReference type="SUPFAM" id="SSF53474">
    <property type="entry name" value="alpha/beta-Hydrolases"/>
    <property type="match status" value="1"/>
</dbReference>
<dbReference type="AlphaFoldDB" id="A0A6J1SW47"/>
<evidence type="ECO:0000313" key="7">
    <source>
        <dbReference type="Proteomes" id="UP000504606"/>
    </source>
</evidence>
<keyword evidence="4" id="KW-0325">Glycoprotein</keyword>
<dbReference type="Pfam" id="PF00135">
    <property type="entry name" value="COesterase"/>
    <property type="match status" value="1"/>
</dbReference>
<dbReference type="OrthoDB" id="19653at2759"/>
<dbReference type="EC" id="3.1.1.-" evidence="5"/>
<keyword evidence="3 5" id="KW-0378">Hydrolase</keyword>
<evidence type="ECO:0000256" key="1">
    <source>
        <dbReference type="ARBA" id="ARBA00005964"/>
    </source>
</evidence>
<dbReference type="KEGG" id="foc:113211352"/>
<feature type="domain" description="Carboxylesterase type B" evidence="6">
    <location>
        <begin position="25"/>
        <end position="541"/>
    </location>
</feature>
<dbReference type="GeneID" id="113211352"/>
<evidence type="ECO:0000256" key="2">
    <source>
        <dbReference type="ARBA" id="ARBA00022487"/>
    </source>
</evidence>
<dbReference type="InterPro" id="IPR050309">
    <property type="entry name" value="Type-B_Carboxylest/Lipase"/>
</dbReference>
<dbReference type="InterPro" id="IPR019819">
    <property type="entry name" value="Carboxylesterase_B_CS"/>
</dbReference>
<name>A0A6J1SW47_FRAOC</name>
<evidence type="ECO:0000256" key="5">
    <source>
        <dbReference type="RuleBase" id="RU361235"/>
    </source>
</evidence>
<comment type="similarity">
    <text evidence="1 5">Belongs to the type-B carboxylesterase/lipase family.</text>
</comment>
<gene>
    <name evidence="8" type="primary">LOC113211352</name>
</gene>
<dbReference type="InterPro" id="IPR019826">
    <property type="entry name" value="Carboxylesterase_B_AS"/>
</dbReference>
<evidence type="ECO:0000259" key="6">
    <source>
        <dbReference type="Pfam" id="PF00135"/>
    </source>
</evidence>
<keyword evidence="5" id="KW-0732">Signal</keyword>
<proteinExistence type="inferred from homology"/>
<dbReference type="Gene3D" id="3.40.50.1820">
    <property type="entry name" value="alpha/beta hydrolase"/>
    <property type="match status" value="1"/>
</dbReference>
<evidence type="ECO:0000256" key="3">
    <source>
        <dbReference type="ARBA" id="ARBA00022801"/>
    </source>
</evidence>
<dbReference type="Proteomes" id="UP000504606">
    <property type="component" value="Unplaced"/>
</dbReference>